<dbReference type="Gene3D" id="2.40.50.140">
    <property type="entry name" value="Nucleic acid-binding proteins"/>
    <property type="match status" value="1"/>
</dbReference>
<proteinExistence type="predicted"/>
<evidence type="ECO:0000256" key="2">
    <source>
        <dbReference type="ARBA" id="ARBA00022332"/>
    </source>
</evidence>
<dbReference type="InterPro" id="IPR012156">
    <property type="entry name" value="Cold_shock_CspA"/>
</dbReference>
<dbReference type="InterPro" id="IPR002059">
    <property type="entry name" value="CSP_DNA-bd"/>
</dbReference>
<dbReference type="PANTHER" id="PTHR46565:SF20">
    <property type="entry name" value="COLD SHOCK DOMAIN-CONTAINING PROTEIN 4"/>
    <property type="match status" value="1"/>
</dbReference>
<keyword evidence="6" id="KW-0010">Activator</keyword>
<keyword evidence="11" id="KW-1185">Reference proteome</keyword>
<evidence type="ECO:0000256" key="8">
    <source>
        <dbReference type="RuleBase" id="RU000408"/>
    </source>
</evidence>
<evidence type="ECO:0000256" key="3">
    <source>
        <dbReference type="ARBA" id="ARBA00022490"/>
    </source>
</evidence>
<evidence type="ECO:0000256" key="4">
    <source>
        <dbReference type="ARBA" id="ARBA00023015"/>
    </source>
</evidence>
<evidence type="ECO:0000313" key="10">
    <source>
        <dbReference type="EMBL" id="MEA0971761.1"/>
    </source>
</evidence>
<dbReference type="RefSeq" id="WP_322777683.1">
    <property type="nucleotide sequence ID" value="NZ_JARJFB010000258.1"/>
</dbReference>
<gene>
    <name evidence="10" type="ORF">Megvenef_01748</name>
</gene>
<sequence>MQTGTVKWFNASKGYGFIEPSDKSKDVFLHISAVEQSGLRDLSDGQKISFNTESQNGKISAVDIKLM</sequence>
<dbReference type="SMART" id="SM00357">
    <property type="entry name" value="CSP"/>
    <property type="match status" value="1"/>
</dbReference>
<dbReference type="CDD" id="cd04458">
    <property type="entry name" value="CSP_CDS"/>
    <property type="match status" value="1"/>
</dbReference>
<dbReference type="PROSITE" id="PS51857">
    <property type="entry name" value="CSD_2"/>
    <property type="match status" value="1"/>
</dbReference>
<dbReference type="PIRSF" id="PIRSF002599">
    <property type="entry name" value="Cold_shock_A"/>
    <property type="match status" value="1"/>
</dbReference>
<evidence type="ECO:0000256" key="7">
    <source>
        <dbReference type="ARBA" id="ARBA00023163"/>
    </source>
</evidence>
<keyword evidence="4" id="KW-0805">Transcription regulation</keyword>
<dbReference type="InterPro" id="IPR019844">
    <property type="entry name" value="CSD_CS"/>
</dbReference>
<feature type="domain" description="CSD" evidence="9">
    <location>
        <begin position="1"/>
        <end position="66"/>
    </location>
</feature>
<dbReference type="PRINTS" id="PR00050">
    <property type="entry name" value="COLDSHOCK"/>
</dbReference>
<comment type="subcellular location">
    <subcellularLocation>
        <location evidence="1 8">Cytoplasm</location>
    </subcellularLocation>
</comment>
<evidence type="ECO:0000313" key="11">
    <source>
        <dbReference type="Proteomes" id="UP001291687"/>
    </source>
</evidence>
<dbReference type="InterPro" id="IPR011129">
    <property type="entry name" value="CSD"/>
</dbReference>
<dbReference type="PANTHER" id="PTHR46565">
    <property type="entry name" value="COLD SHOCK DOMAIN PROTEIN 2"/>
    <property type="match status" value="1"/>
</dbReference>
<dbReference type="PROSITE" id="PS00352">
    <property type="entry name" value="CSD_1"/>
    <property type="match status" value="1"/>
</dbReference>
<accession>A0ABU5NEY8</accession>
<dbReference type="EMBL" id="JARJFB010000258">
    <property type="protein sequence ID" value="MEA0971761.1"/>
    <property type="molecule type" value="Genomic_DNA"/>
</dbReference>
<dbReference type="SUPFAM" id="SSF50249">
    <property type="entry name" value="Nucleic acid-binding proteins"/>
    <property type="match status" value="1"/>
</dbReference>
<comment type="caution">
    <text evidence="10">The sequence shown here is derived from an EMBL/GenBank/DDBJ whole genome shotgun (WGS) entry which is preliminary data.</text>
</comment>
<protein>
    <recommendedName>
        <fullName evidence="2">Cold shock-like protein CspA</fullName>
    </recommendedName>
</protein>
<reference evidence="10 11" key="1">
    <citation type="submission" date="2023-03" db="EMBL/GenBank/DDBJ databases">
        <title>Host association and intracellularity evolved multiple times independently in the Rickettsiales.</title>
        <authorList>
            <person name="Castelli M."/>
            <person name="Nardi T."/>
            <person name="Gammuto L."/>
            <person name="Bellinzona G."/>
            <person name="Sabaneyeva E."/>
            <person name="Potekhin A."/>
            <person name="Serra V."/>
            <person name="Petroni G."/>
            <person name="Sassera D."/>
        </authorList>
    </citation>
    <scope>NUCLEOTIDE SEQUENCE [LARGE SCALE GENOMIC DNA]</scope>
    <source>
        <strain evidence="10 11">Sr 2-6</strain>
    </source>
</reference>
<keyword evidence="7" id="KW-0804">Transcription</keyword>
<dbReference type="Pfam" id="PF00313">
    <property type="entry name" value="CSD"/>
    <property type="match status" value="1"/>
</dbReference>
<evidence type="ECO:0000256" key="6">
    <source>
        <dbReference type="ARBA" id="ARBA00023159"/>
    </source>
</evidence>
<keyword evidence="3" id="KW-0963">Cytoplasm</keyword>
<dbReference type="InterPro" id="IPR012340">
    <property type="entry name" value="NA-bd_OB-fold"/>
</dbReference>
<name>A0ABU5NEY8_9RICK</name>
<evidence type="ECO:0000259" key="9">
    <source>
        <dbReference type="PROSITE" id="PS51857"/>
    </source>
</evidence>
<evidence type="ECO:0000256" key="1">
    <source>
        <dbReference type="ARBA" id="ARBA00004496"/>
    </source>
</evidence>
<keyword evidence="5" id="KW-0238">DNA-binding</keyword>
<evidence type="ECO:0000256" key="5">
    <source>
        <dbReference type="ARBA" id="ARBA00023125"/>
    </source>
</evidence>
<dbReference type="Proteomes" id="UP001291687">
    <property type="component" value="Unassembled WGS sequence"/>
</dbReference>
<organism evidence="10 11">
    <name type="scientific">Candidatus Megaera venefica</name>
    <dbReference type="NCBI Taxonomy" id="2055910"/>
    <lineage>
        <taxon>Bacteria</taxon>
        <taxon>Pseudomonadati</taxon>
        <taxon>Pseudomonadota</taxon>
        <taxon>Alphaproteobacteria</taxon>
        <taxon>Rickettsiales</taxon>
        <taxon>Rickettsiaceae</taxon>
        <taxon>Candidatus Megaera</taxon>
    </lineage>
</organism>